<dbReference type="FunFam" id="2.40.50.140:FF:000280">
    <property type="entry name" value="rRNA biogenesis protein RRP5"/>
    <property type="match status" value="1"/>
</dbReference>
<dbReference type="CDD" id="cd05703">
    <property type="entry name" value="S1_Rrp5_repeat_hs12_sc9"/>
    <property type="match status" value="1"/>
</dbReference>
<dbReference type="FunFam" id="2.40.50.140:FF:000148">
    <property type="entry name" value="protein RRP5 homolog isoform X1"/>
    <property type="match status" value="1"/>
</dbReference>
<comment type="subcellular location">
    <subcellularLocation>
        <location evidence="1">Nucleus</location>
        <location evidence="1">Nucleolus</location>
    </subcellularLocation>
</comment>
<dbReference type="FunFam" id="2.40.50.140:FF:000212">
    <property type="entry name" value="Ribosomal protein S1-like1"/>
    <property type="match status" value="1"/>
</dbReference>
<feature type="compositionally biased region" description="Basic and acidic residues" evidence="9">
    <location>
        <begin position="1646"/>
        <end position="1655"/>
    </location>
</feature>
<feature type="domain" description="S1 motif" evidence="10">
    <location>
        <begin position="757"/>
        <end position="826"/>
    </location>
</feature>
<feature type="domain" description="S1 motif" evidence="10">
    <location>
        <begin position="129"/>
        <end position="212"/>
    </location>
</feature>
<evidence type="ECO:0000256" key="8">
    <source>
        <dbReference type="ARBA" id="ARBA00076674"/>
    </source>
</evidence>
<feature type="domain" description="S1 motif" evidence="10">
    <location>
        <begin position="870"/>
        <end position="934"/>
    </location>
</feature>
<proteinExistence type="predicted"/>
<feature type="domain" description="S1 motif" evidence="10">
    <location>
        <begin position="317"/>
        <end position="387"/>
    </location>
</feature>
<dbReference type="Pfam" id="PF05843">
    <property type="entry name" value="Suf"/>
    <property type="match status" value="1"/>
</dbReference>
<dbReference type="InterPro" id="IPR057302">
    <property type="entry name" value="Rrp5_S1"/>
</dbReference>
<dbReference type="GO" id="GO:0006364">
    <property type="term" value="P:rRNA processing"/>
    <property type="evidence" value="ECO:0007669"/>
    <property type="project" value="UniProtKB-KW"/>
</dbReference>
<evidence type="ECO:0000256" key="4">
    <source>
        <dbReference type="ARBA" id="ARBA00022737"/>
    </source>
</evidence>
<evidence type="ECO:0000256" key="6">
    <source>
        <dbReference type="ARBA" id="ARBA00023274"/>
    </source>
</evidence>
<dbReference type="CDD" id="cd05695">
    <property type="entry name" value="S1_Rrp5_repeat_hs3"/>
    <property type="match status" value="1"/>
</dbReference>
<feature type="domain" description="S1 motif" evidence="10">
    <location>
        <begin position="1060"/>
        <end position="1136"/>
    </location>
</feature>
<feature type="domain" description="S1 motif" evidence="10">
    <location>
        <begin position="1160"/>
        <end position="1231"/>
    </location>
</feature>
<feature type="domain" description="S1 motif" evidence="10">
    <location>
        <begin position="403"/>
        <end position="477"/>
    </location>
</feature>
<feature type="domain" description="S1 motif" evidence="10">
    <location>
        <begin position="1465"/>
        <end position="1535"/>
    </location>
</feature>
<dbReference type="FunFam" id="2.40.50.140:FF:000263">
    <property type="entry name" value="Ribosomal protein S1-like1"/>
    <property type="match status" value="1"/>
</dbReference>
<dbReference type="InterPro" id="IPR008847">
    <property type="entry name" value="Suf"/>
</dbReference>
<keyword evidence="5" id="KW-0539">Nucleus</keyword>
<dbReference type="Pfam" id="PF23459">
    <property type="entry name" value="S1_RRP5"/>
    <property type="match status" value="2"/>
</dbReference>
<dbReference type="Gene3D" id="1.25.40.10">
    <property type="entry name" value="Tetratricopeptide repeat domain"/>
    <property type="match status" value="2"/>
</dbReference>
<feature type="domain" description="S1 motif" evidence="10">
    <location>
        <begin position="581"/>
        <end position="650"/>
    </location>
</feature>
<feature type="domain" description="S1 motif" evidence="10">
    <location>
        <begin position="228"/>
        <end position="294"/>
    </location>
</feature>
<dbReference type="PANTHER" id="PTHR23270">
    <property type="entry name" value="PROGRAMMED CELL DEATH PROTEIN 11 PRE-RRNA PROCESSING PROTEIN RRP5"/>
    <property type="match status" value="1"/>
</dbReference>
<dbReference type="InterPro" id="IPR003107">
    <property type="entry name" value="HAT"/>
</dbReference>
<accession>A0AAP0QZ70</accession>
<dbReference type="PANTHER" id="PTHR23270:SF10">
    <property type="entry name" value="PROTEIN RRP5 HOMOLOG"/>
    <property type="match status" value="1"/>
</dbReference>
<dbReference type="InterPro" id="IPR003029">
    <property type="entry name" value="S1_domain"/>
</dbReference>
<dbReference type="FunFam" id="1.25.40.10:FF:000065">
    <property type="entry name" value="Programmed cell death 11"/>
    <property type="match status" value="1"/>
</dbReference>
<dbReference type="PROSITE" id="PS50126">
    <property type="entry name" value="S1"/>
    <property type="match status" value="13"/>
</dbReference>
<keyword evidence="12" id="KW-1185">Reference proteome</keyword>
<feature type="compositionally biased region" description="Basic residues" evidence="9">
    <location>
        <begin position="22"/>
        <end position="31"/>
    </location>
</feature>
<dbReference type="Pfam" id="PF24685">
    <property type="entry name" value="OB_RRP5_4th"/>
    <property type="match status" value="1"/>
</dbReference>
<evidence type="ECO:0000256" key="9">
    <source>
        <dbReference type="SAM" id="MobiDB-lite"/>
    </source>
</evidence>
<name>A0AAP0QZ70_LIQFO</name>
<evidence type="ECO:0000313" key="11">
    <source>
        <dbReference type="EMBL" id="KAK9266592.1"/>
    </source>
</evidence>
<protein>
    <recommendedName>
        <fullName evidence="7">rRNA biogenesis protein RRP5</fullName>
    </recommendedName>
    <alternativeName>
        <fullName evidence="8">Ribosomal RNA-processing protein 5</fullName>
    </alternativeName>
</protein>
<dbReference type="InterPro" id="IPR048059">
    <property type="entry name" value="Rrp5_S1_rpt_hs1_sc1"/>
</dbReference>
<evidence type="ECO:0000256" key="7">
    <source>
        <dbReference type="ARBA" id="ARBA00073619"/>
    </source>
</evidence>
<keyword evidence="3" id="KW-0698">rRNA processing</keyword>
<evidence type="ECO:0000256" key="1">
    <source>
        <dbReference type="ARBA" id="ARBA00004604"/>
    </source>
</evidence>
<dbReference type="InterPro" id="IPR057301">
    <property type="entry name" value="Rrp5_OB_4th"/>
</dbReference>
<evidence type="ECO:0000256" key="3">
    <source>
        <dbReference type="ARBA" id="ARBA00022552"/>
    </source>
</evidence>
<dbReference type="Pfam" id="PF24682">
    <property type="entry name" value="OB_RRP5"/>
    <property type="match status" value="1"/>
</dbReference>
<dbReference type="FunFam" id="2.40.50.140:FF:000159">
    <property type="entry name" value="rRNA biogenesis protein rrp5"/>
    <property type="match status" value="3"/>
</dbReference>
<feature type="region of interest" description="Disordered" evidence="9">
    <location>
        <begin position="1"/>
        <end position="102"/>
    </location>
</feature>
<evidence type="ECO:0000259" key="10">
    <source>
        <dbReference type="PROSITE" id="PS50126"/>
    </source>
</evidence>
<dbReference type="SMART" id="SM00386">
    <property type="entry name" value="HAT"/>
    <property type="match status" value="5"/>
</dbReference>
<keyword evidence="4" id="KW-0677">Repeat</keyword>
<dbReference type="InterPro" id="IPR045209">
    <property type="entry name" value="Rrp5"/>
</dbReference>
<evidence type="ECO:0000256" key="2">
    <source>
        <dbReference type="ARBA" id="ARBA00022517"/>
    </source>
</evidence>
<dbReference type="GO" id="GO:0003723">
    <property type="term" value="F:RNA binding"/>
    <property type="evidence" value="ECO:0007669"/>
    <property type="project" value="TreeGrafter"/>
</dbReference>
<feature type="domain" description="S1 motif" evidence="10">
    <location>
        <begin position="494"/>
        <end position="561"/>
    </location>
</feature>
<dbReference type="InterPro" id="IPR012340">
    <property type="entry name" value="NA-bd_OB-fold"/>
</dbReference>
<keyword evidence="2" id="KW-0690">Ribosome biogenesis</keyword>
<feature type="domain" description="S1 motif" evidence="10">
    <location>
        <begin position="1267"/>
        <end position="1341"/>
    </location>
</feature>
<dbReference type="SMART" id="SM00316">
    <property type="entry name" value="S1"/>
    <property type="match status" value="14"/>
</dbReference>
<dbReference type="FunFam" id="2.40.50.140:FF:000155">
    <property type="entry name" value="rRNA biogenesis protein RRP5"/>
    <property type="match status" value="1"/>
</dbReference>
<dbReference type="FunFam" id="2.40.50.140:FF:000179">
    <property type="entry name" value="rRNA biogenesis protein RRP5"/>
    <property type="match status" value="1"/>
</dbReference>
<dbReference type="InterPro" id="IPR057300">
    <property type="entry name" value="OB_Rrp5"/>
</dbReference>
<reference evidence="11 12" key="1">
    <citation type="journal article" date="2024" name="Plant J.">
        <title>Genome sequences and population genomics reveal climatic adaptation and genomic divergence between two closely related sweetgum species.</title>
        <authorList>
            <person name="Xu W.Q."/>
            <person name="Ren C.Q."/>
            <person name="Zhang X.Y."/>
            <person name="Comes H.P."/>
            <person name="Liu X.H."/>
            <person name="Li Y.G."/>
            <person name="Kettle C.J."/>
            <person name="Jalonen R."/>
            <person name="Gaisberger H."/>
            <person name="Ma Y.Z."/>
            <person name="Qiu Y.X."/>
        </authorList>
    </citation>
    <scope>NUCLEOTIDE SEQUENCE [LARGE SCALE GENOMIC DNA]</scope>
    <source>
        <strain evidence="11">Hangzhou</strain>
    </source>
</reference>
<dbReference type="Gene3D" id="2.40.50.140">
    <property type="entry name" value="Nucleic acid-binding proteins"/>
    <property type="match status" value="11"/>
</dbReference>
<dbReference type="Proteomes" id="UP001415857">
    <property type="component" value="Unassembled WGS sequence"/>
</dbReference>
<evidence type="ECO:0000313" key="12">
    <source>
        <dbReference type="Proteomes" id="UP001415857"/>
    </source>
</evidence>
<evidence type="ECO:0000256" key="5">
    <source>
        <dbReference type="ARBA" id="ARBA00023242"/>
    </source>
</evidence>
<dbReference type="Pfam" id="PF00575">
    <property type="entry name" value="S1"/>
    <property type="match status" value="3"/>
</dbReference>
<dbReference type="InterPro" id="IPR011990">
    <property type="entry name" value="TPR-like_helical_dom_sf"/>
</dbReference>
<keyword evidence="6" id="KW-0687">Ribonucleoprotein</keyword>
<feature type="domain" description="S1 motif" evidence="10">
    <location>
        <begin position="1375"/>
        <end position="1444"/>
    </location>
</feature>
<dbReference type="CDD" id="cd05694">
    <property type="entry name" value="S1_Rrp5_repeat_hs2_sc2"/>
    <property type="match status" value="1"/>
</dbReference>
<dbReference type="SUPFAM" id="SSF50249">
    <property type="entry name" value="Nucleic acid-binding proteins"/>
    <property type="match status" value="12"/>
</dbReference>
<gene>
    <name evidence="11" type="ORF">L1049_021657</name>
</gene>
<organism evidence="11 12">
    <name type="scientific">Liquidambar formosana</name>
    <name type="common">Formosan gum</name>
    <dbReference type="NCBI Taxonomy" id="63359"/>
    <lineage>
        <taxon>Eukaryota</taxon>
        <taxon>Viridiplantae</taxon>
        <taxon>Streptophyta</taxon>
        <taxon>Embryophyta</taxon>
        <taxon>Tracheophyta</taxon>
        <taxon>Spermatophyta</taxon>
        <taxon>Magnoliopsida</taxon>
        <taxon>eudicotyledons</taxon>
        <taxon>Gunneridae</taxon>
        <taxon>Pentapetalae</taxon>
        <taxon>Saxifragales</taxon>
        <taxon>Altingiaceae</taxon>
        <taxon>Liquidambar</taxon>
    </lineage>
</organism>
<feature type="region of interest" description="Disordered" evidence="9">
    <location>
        <begin position="1632"/>
        <end position="1655"/>
    </location>
</feature>
<dbReference type="CDD" id="cd05693">
    <property type="entry name" value="S1_Rrp5_repeat_hs1_sc1"/>
    <property type="match status" value="1"/>
</dbReference>
<feature type="compositionally biased region" description="Basic and acidic residues" evidence="9">
    <location>
        <begin position="64"/>
        <end position="83"/>
    </location>
</feature>
<dbReference type="GO" id="GO:0032040">
    <property type="term" value="C:small-subunit processome"/>
    <property type="evidence" value="ECO:0007669"/>
    <property type="project" value="TreeGrafter"/>
</dbReference>
<comment type="caution">
    <text evidence="11">The sequence shown here is derived from an EMBL/GenBank/DDBJ whole genome shotgun (WGS) entry which is preliminary data.</text>
</comment>
<dbReference type="EMBL" id="JBBPBK010000100">
    <property type="protein sequence ID" value="KAK9266592.1"/>
    <property type="molecule type" value="Genomic_DNA"/>
</dbReference>
<feature type="compositionally biased region" description="Basic residues" evidence="9">
    <location>
        <begin position="84"/>
        <end position="93"/>
    </location>
</feature>
<dbReference type="SUPFAM" id="SSF48452">
    <property type="entry name" value="TPR-like"/>
    <property type="match status" value="2"/>
</dbReference>
<sequence length="1939" mass="217055">MAAHSNKNQKRKSGDGPNLNKSSKKPFKSQKKSNNAVQSESLALQIDDDVPDFPRGGGSLLSRQEQDEVRAEVDAEFEGELKSKNKKTRRKPKKSDSMEDDLGSLFGDGITGKLPRFANKITMKNISPGMKLWGVISEVNEKDLVINLPGGLRGLVRACEAFDHVFDGEIKEAESNILPSIFHVGQVVACIVLQLDDDKKEKGKRKIWLSLRLSLLHKGFTLDSVQEGMVLTSYVKSVEDHGYILHFGLPSFTGFLPKSSLAESRENKLNTGQLLQGVVRSIDKARKVVYLSSDPDVVSKCVTKDLKGISIDLLVPGMMVNGRVKSTLENGILLSFLTYFTGTVDIFHLQNSFPTTNWKDDYMQNKKVNARILFIDPSTRAVGLTLNPHLVHNKAPPSHVKIGDIYDHSKVVRVDRGLGILLEIPSSPASTPTYVGMFDVADEEVRKLEKKFREGSRVRVRILGFRHLEGLAMGSLKESALEGSVFTHSDVKPGMVVKAKVIAVDSFGAIVQFSSGVKALCPLPHMSEFDIAKPGKKFKVGAELMFRVLGCKSKRITVTHKKTLVKSKLGILSSYADATEGLITHGWITKIETHGCFVRFYNGVQGFAPRSELGLEPGCDASLMYHVGQVVKCRVTSSVPASRRINLSFIMKPTRVSEDDMVKLGSLVSGVVERVTSHAIIVCVNAKGYSKGTISTEHLSDHHGLTDLMKSVLKPGYEFDQLLVLDVEGYNLVLTAKYSLINSAQQLPLDHTQVHPNSIVHGYVCNLIETGCFVRFLGRLTGFSPRKKATDDQRADITESFFVGQSVRSNILDVSGETGRITLSLKQSCCSSTNASFIQEYFLLEEKIARLQLSDSKGSELKWVEDFDVGSVIEGKIHEVKDFGVVISFEKYNDVFGFMAHYQLGGTTVKTGSIVQAVVLDVAKAERLVDLSLKREFFERFKEQSSNSQNHKKKRRREAYKDLEVHQTVNAVVEIVKENYLVLSMPDYNYAIGYASVTDYNTQKFPQKQFLNGQSVSATIMALPSPSTSGRLFMLLKCVSEAIETSSSKKAKRKSSYNVGSLVQAEIIEIRPLELRLKFGIGCRGRVHITEANGDNVVEGPFSNFRIGQTLTARIVAKASKSENNRKSCQWELSIKPMMLADSSEIGDKLMTEDFNFTTGQCVTGYVYKLDNEWVWLTISRQMKAQLFLLDSASEPSELQEFQKRFTVGKAVSGHVLSLNKQKKQLRLVLRPLLTISNGTFDGQVSKIDDPCSKVSNENVIAHIHEGDVVGGRISKILPGVGGLLVQIGPHHFGKVDFTELTDSWVSEPLSGYCEGQFVKCKVLEISHSIKGTVQVDLSLRSSLEGMHSQNSAAPTKDVHCPHNRVENIEDLHPNMVVQGYVKNIMSKGCFIILSRKLDAKILLSNLSDGYVEDPKTEFPIGKLVTGRVLSVEPLSKRVKVTLKTSNASSAPKSELNDLSNLRIGDFISGRIKRIEPYGLFITIDHTNMVGLCHVSEVSDDQIDNIETKYRAGERVAAKILKVDEERKRISLGMKTSYIKEVDIQTPLKQRSYEAIKENDSIDDTQLAMFSESDLPGFQNMDIECAADGDCPVLAQAESRASILPLEVTLDEIEHSDVDNVVSQNEAHINDAETMDEKKKSRANKKAKEEREREIRAAEERQLEKVIPRTADEFEKLVRSSPNSSFVWIKYMAFMLSLADVEKARSIAERALRTINFREESEKLNIWVAYFNLENEYGNPPKEAVMKIFQRALQYCDPKKVYLALLGMYERTEQHELANELLDKMPKNVVKKLKLSCKVWLRWVQRLLKQHQDGVQPIVNRALLSLPRKKHIKFISQTAILEFKCGVPDRGRSMFEGILREYPKRTDLWSIYLDQEIRLGDVDMIRALFERAISLSLPLKKMTFLFKKYLEYEKSLGDEDRIESVKRKAMDYAESFDAN</sequence>